<sequence length="132" mass="14665">MVATTTLSWRTYRINSETFNLSNETPDDSPFVPTPKETPLIPPDKVGSGASGDTNLSWVTAPLGLRQCIDNISRVAYCPSVSIWTMAFRAVGCFRDPMGEGCLVIPCRGRGNPKVKRHLRWEPWPQSSLLSR</sequence>
<proteinExistence type="predicted"/>
<dbReference type="AlphaFoldDB" id="A0A4Y2VDS0"/>
<gene>
    <name evidence="2" type="ORF">AVEN_147550_1</name>
</gene>
<evidence type="ECO:0000313" key="2">
    <source>
        <dbReference type="EMBL" id="GBO22712.1"/>
    </source>
</evidence>
<reference evidence="2 3" key="1">
    <citation type="journal article" date="2019" name="Sci. Rep.">
        <title>Orb-weaving spider Araneus ventricosus genome elucidates the spidroin gene catalogue.</title>
        <authorList>
            <person name="Kono N."/>
            <person name="Nakamura H."/>
            <person name="Ohtoshi R."/>
            <person name="Moran D.A.P."/>
            <person name="Shinohara A."/>
            <person name="Yoshida Y."/>
            <person name="Fujiwara M."/>
            <person name="Mori M."/>
            <person name="Tomita M."/>
            <person name="Arakawa K."/>
        </authorList>
    </citation>
    <scope>NUCLEOTIDE SEQUENCE [LARGE SCALE GENOMIC DNA]</scope>
</reference>
<evidence type="ECO:0000256" key="1">
    <source>
        <dbReference type="SAM" id="MobiDB-lite"/>
    </source>
</evidence>
<protein>
    <submittedName>
        <fullName evidence="2">Uncharacterized protein</fullName>
    </submittedName>
</protein>
<accession>A0A4Y2VDS0</accession>
<comment type="caution">
    <text evidence="2">The sequence shown here is derived from an EMBL/GenBank/DDBJ whole genome shotgun (WGS) entry which is preliminary data.</text>
</comment>
<keyword evidence="3" id="KW-1185">Reference proteome</keyword>
<dbReference type="Proteomes" id="UP000499080">
    <property type="component" value="Unassembled WGS sequence"/>
</dbReference>
<evidence type="ECO:0000313" key="3">
    <source>
        <dbReference type="Proteomes" id="UP000499080"/>
    </source>
</evidence>
<organism evidence="2 3">
    <name type="scientific">Araneus ventricosus</name>
    <name type="common">Orbweaver spider</name>
    <name type="synonym">Epeira ventricosa</name>
    <dbReference type="NCBI Taxonomy" id="182803"/>
    <lineage>
        <taxon>Eukaryota</taxon>
        <taxon>Metazoa</taxon>
        <taxon>Ecdysozoa</taxon>
        <taxon>Arthropoda</taxon>
        <taxon>Chelicerata</taxon>
        <taxon>Arachnida</taxon>
        <taxon>Araneae</taxon>
        <taxon>Araneomorphae</taxon>
        <taxon>Entelegynae</taxon>
        <taxon>Araneoidea</taxon>
        <taxon>Araneidae</taxon>
        <taxon>Araneus</taxon>
    </lineage>
</organism>
<name>A0A4Y2VDS0_ARAVE</name>
<dbReference type="EMBL" id="BGPR01045770">
    <property type="protein sequence ID" value="GBO22712.1"/>
    <property type="molecule type" value="Genomic_DNA"/>
</dbReference>
<feature type="region of interest" description="Disordered" evidence="1">
    <location>
        <begin position="21"/>
        <end position="52"/>
    </location>
</feature>